<organism evidence="1 2">
    <name type="scientific">Vespula squamosa</name>
    <name type="common">Southern yellow jacket</name>
    <name type="synonym">Wasp</name>
    <dbReference type="NCBI Taxonomy" id="30214"/>
    <lineage>
        <taxon>Eukaryota</taxon>
        <taxon>Metazoa</taxon>
        <taxon>Ecdysozoa</taxon>
        <taxon>Arthropoda</taxon>
        <taxon>Hexapoda</taxon>
        <taxon>Insecta</taxon>
        <taxon>Pterygota</taxon>
        <taxon>Neoptera</taxon>
        <taxon>Endopterygota</taxon>
        <taxon>Hymenoptera</taxon>
        <taxon>Apocrita</taxon>
        <taxon>Aculeata</taxon>
        <taxon>Vespoidea</taxon>
        <taxon>Vespidae</taxon>
        <taxon>Vespinae</taxon>
        <taxon>Vespula</taxon>
    </lineage>
</organism>
<sequence length="135" mass="15322">SDQRALAICRVEKRTRVFRSKRRVVCRPWNGREEGYEEGGGCRAHPYVAQGGIIRRDIVRHRENTVDKSIDESGSLRASVSQESLVSTLSGTPETGSYGYQVALRREKRSGVLRTLVGHRRVNVTSRQLWLLETL</sequence>
<reference evidence="1 2" key="1">
    <citation type="journal article" date="2024" name="Ann. Entomol. Soc. Am.">
        <title>Genomic analyses of the southern and eastern yellowjacket wasps (Hymenoptera: Vespidae) reveal evolutionary signatures of social life.</title>
        <authorList>
            <person name="Catto M.A."/>
            <person name="Caine P.B."/>
            <person name="Orr S.E."/>
            <person name="Hunt B.G."/>
            <person name="Goodisman M.A.D."/>
        </authorList>
    </citation>
    <scope>NUCLEOTIDE SEQUENCE [LARGE SCALE GENOMIC DNA]</scope>
    <source>
        <strain evidence="1">233</strain>
        <tissue evidence="1">Head and thorax</tissue>
    </source>
</reference>
<evidence type="ECO:0000313" key="1">
    <source>
        <dbReference type="EMBL" id="KAL2729239.1"/>
    </source>
</evidence>
<proteinExistence type="predicted"/>
<protein>
    <submittedName>
        <fullName evidence="1">Uncharacterized protein</fullName>
    </submittedName>
</protein>
<dbReference type="Proteomes" id="UP001607302">
    <property type="component" value="Unassembled WGS sequence"/>
</dbReference>
<keyword evidence="2" id="KW-1185">Reference proteome</keyword>
<accession>A0ABD2B942</accession>
<comment type="caution">
    <text evidence="1">The sequence shown here is derived from an EMBL/GenBank/DDBJ whole genome shotgun (WGS) entry which is preliminary data.</text>
</comment>
<dbReference type="EMBL" id="JAUDFV010000131">
    <property type="protein sequence ID" value="KAL2729239.1"/>
    <property type="molecule type" value="Genomic_DNA"/>
</dbReference>
<evidence type="ECO:0000313" key="2">
    <source>
        <dbReference type="Proteomes" id="UP001607302"/>
    </source>
</evidence>
<dbReference type="AlphaFoldDB" id="A0ABD2B942"/>
<gene>
    <name evidence="1" type="ORF">V1478_006028</name>
</gene>
<name>A0ABD2B942_VESSQ</name>
<feature type="non-terminal residue" evidence="1">
    <location>
        <position position="1"/>
    </location>
</feature>